<organism evidence="12 13">
    <name type="scientific">Megalurothrips usitatus</name>
    <name type="common">bean blossom thrips</name>
    <dbReference type="NCBI Taxonomy" id="439358"/>
    <lineage>
        <taxon>Eukaryota</taxon>
        <taxon>Metazoa</taxon>
        <taxon>Ecdysozoa</taxon>
        <taxon>Arthropoda</taxon>
        <taxon>Hexapoda</taxon>
        <taxon>Insecta</taxon>
        <taxon>Pterygota</taxon>
        <taxon>Neoptera</taxon>
        <taxon>Paraneoptera</taxon>
        <taxon>Thysanoptera</taxon>
        <taxon>Terebrantia</taxon>
        <taxon>Thripoidea</taxon>
        <taxon>Thripidae</taxon>
        <taxon>Megalurothrips</taxon>
    </lineage>
</organism>
<comment type="caution">
    <text evidence="12">The sequence shown here is derived from an EMBL/GenBank/DDBJ whole genome shotgun (WGS) entry which is preliminary data.</text>
</comment>
<feature type="region of interest" description="Disordered" evidence="10">
    <location>
        <begin position="1266"/>
        <end position="1288"/>
    </location>
</feature>
<dbReference type="GO" id="GO:0000166">
    <property type="term" value="F:nucleotide binding"/>
    <property type="evidence" value="ECO:0007669"/>
    <property type="project" value="InterPro"/>
</dbReference>
<dbReference type="GO" id="GO:0008270">
    <property type="term" value="F:zinc ion binding"/>
    <property type="evidence" value="ECO:0007669"/>
    <property type="project" value="UniProtKB-KW"/>
</dbReference>
<dbReference type="GO" id="GO:0042575">
    <property type="term" value="C:DNA polymerase complex"/>
    <property type="evidence" value="ECO:0007669"/>
    <property type="project" value="UniProtKB-ARBA"/>
</dbReference>
<evidence type="ECO:0000259" key="11">
    <source>
        <dbReference type="PROSITE" id="PS50157"/>
    </source>
</evidence>
<keyword evidence="9" id="KW-0479">Metal-binding</keyword>
<evidence type="ECO:0000256" key="7">
    <source>
        <dbReference type="ARBA" id="ARBA00023125"/>
    </source>
</evidence>
<dbReference type="GO" id="GO:0003887">
    <property type="term" value="F:DNA-directed DNA polymerase activity"/>
    <property type="evidence" value="ECO:0007669"/>
    <property type="project" value="UniProtKB-KW"/>
</dbReference>
<reference evidence="12" key="1">
    <citation type="submission" date="2022-12" db="EMBL/GenBank/DDBJ databases">
        <title>Chromosome-level genome assembly of the bean flower thrips Megalurothrips usitatus.</title>
        <authorList>
            <person name="Ma L."/>
            <person name="Liu Q."/>
            <person name="Li H."/>
            <person name="Cai W."/>
        </authorList>
    </citation>
    <scope>NUCLEOTIDE SEQUENCE</scope>
    <source>
        <strain evidence="12">Cailab_2022a</strain>
    </source>
</reference>
<evidence type="ECO:0000256" key="1">
    <source>
        <dbReference type="ARBA" id="ARBA00005755"/>
    </source>
</evidence>
<dbReference type="Pfam" id="PF03175">
    <property type="entry name" value="DNA_pol_B_2"/>
    <property type="match status" value="1"/>
</dbReference>
<name>A0AAV7X2D4_9NEOP</name>
<sequence>MRRADLLKHRSSRRCGGSRSLPKQRSFRCHPCKRVFPTLTALYAHRRSHPGQRRKYTCYGCSRSYHKASSYHLHRRLCPGLRARERRLQKWRVARCRPASTSASDGEWTVRTGANGEARIHQLQVTHDDDLQLSLIRNRDYILRRLQRDMAELRRIKWYMTAFVNIQPNENVEPENSMRYARCAPRISLSLPSLGEQVEEAISDVVRSFDDLTDEGSKVLFDRVDKIQLHVAKYSPFRGSSFRPVPEWLKRSSKGLVNIKNDDNKCFLYSCLAGLRLPAAHPERVSNYTTRLRELNLTGLSFPVKVDKISVFERHNVNVSVSVFGLEDEEKAIVPLRVAPIVRAHHVNLLLLRGSDENDAHDYHYVLVKDLSRFLAHLTRCRKRLFWCENCLTPRASRRLHLEHRERCIKHGAQAIRMPSVRHSILKFTDYDKQLKHDYVIYCDLESILVPYTTALPDPARSSTTKLNSHLACGFAYVIVGPDGSMLREPVLEHGGSDLMRRFLLRLKREENRITQLRESQQHEIDMTEESEEAFQKATHCYLCGEAVPRQDAKKVRDHDWTKEKDNFRGAACQGCNLNLKRRDFIPIVMHNLSCYDAHHIISALGELTDGADLSVIPKNKEKYVSFTWGRLRFLDSFGFMSSSLDTLVKDLRPTDLSMLRTVFPDDEKFSLMARKGVYPYNYFDCLDRFHETCLPPREAFRSDLTGADVSEGDYAHAQSVFRVFSMDNLWDYHDLYLLGDTLLLADVMENFRSATMSHFKLDAIHYYTTPGFSWSAALLKTRQKLKLLTSLDEHLLWEAGTRGGIASINERHAVANNPYIPESYDPTRERTYIMYYDANALYAAAMSRPLPVSDFRFLTTSEVSQFNADRIIDIEVDDEWGFLFEVDLEYCTSLHDYHNDYPLAPERIKPSYGNLSPLQKKLHSKLNLTRTSTTPKLIPNLNDKQNYVVYGTTLKLYLQLGMKLTRVHRIITFIQKAWLAPFINYNTDMRKKADSKFQIKAWKAYSNSTFGKTMENLRRRRNVRCTRERDIFRKLVRSPLFHSFEIFDHDLVAVESRKATITLHRPAYTGQVILDISKEIMYDFHYNIMKRRFGQNLTVLATDTDSLIYSIRTHDIYDDMKDLHAYFDTSDYPEDHFLYSIENKKTYGKFKDEMNGVPIQAFAGLRPKMYAFKRYDGMEKSVGKGILRSALHSLTFEDYETVLRSSGEMRVGFTKIGTDGQHHLATTYSTKRGLCSYDDKRYILSDNTRTLAYGHYKLRSLQAYRDQTETDSDTEADDELDDDGASI</sequence>
<evidence type="ECO:0000256" key="3">
    <source>
        <dbReference type="ARBA" id="ARBA00022679"/>
    </source>
</evidence>
<evidence type="ECO:0000256" key="6">
    <source>
        <dbReference type="ARBA" id="ARBA00022932"/>
    </source>
</evidence>
<dbReference type="InterPro" id="IPR012337">
    <property type="entry name" value="RNaseH-like_sf"/>
</dbReference>
<dbReference type="PROSITE" id="PS00028">
    <property type="entry name" value="ZINC_FINGER_C2H2_1"/>
    <property type="match status" value="1"/>
</dbReference>
<gene>
    <name evidence="12" type="ORF">ONE63_011240</name>
</gene>
<dbReference type="SUPFAM" id="SSF54060">
    <property type="entry name" value="His-Me finger endonucleases"/>
    <property type="match status" value="1"/>
</dbReference>
<keyword evidence="9" id="KW-0863">Zinc-finger</keyword>
<evidence type="ECO:0000256" key="8">
    <source>
        <dbReference type="ARBA" id="ARBA00049244"/>
    </source>
</evidence>
<evidence type="ECO:0000256" key="4">
    <source>
        <dbReference type="ARBA" id="ARBA00022695"/>
    </source>
</evidence>
<dbReference type="Proteomes" id="UP001075354">
    <property type="component" value="Unassembled WGS sequence"/>
</dbReference>
<evidence type="ECO:0000256" key="9">
    <source>
        <dbReference type="PROSITE-ProRule" id="PRU00042"/>
    </source>
</evidence>
<feature type="domain" description="C2H2-type" evidence="11">
    <location>
        <begin position="56"/>
        <end position="83"/>
    </location>
</feature>
<protein>
    <recommendedName>
        <fullName evidence="2">DNA-directed DNA polymerase</fullName>
        <ecNumber evidence="2">2.7.7.7</ecNumber>
    </recommendedName>
</protein>
<proteinExistence type="inferred from homology"/>
<keyword evidence="6" id="KW-0239">DNA-directed DNA polymerase</keyword>
<dbReference type="PANTHER" id="PTHR31511:SF12">
    <property type="entry name" value="RHO TERMINATION FACTOR N-TERMINAL DOMAIN-CONTAINING PROTEIN"/>
    <property type="match status" value="1"/>
</dbReference>
<keyword evidence="3" id="KW-0808">Transferase</keyword>
<evidence type="ECO:0000256" key="10">
    <source>
        <dbReference type="SAM" id="MobiDB-lite"/>
    </source>
</evidence>
<accession>A0AAV7X2D4</accession>
<dbReference type="EC" id="2.7.7.7" evidence="2"/>
<feature type="region of interest" description="Disordered" evidence="10">
    <location>
        <begin position="1"/>
        <end position="23"/>
    </location>
</feature>
<evidence type="ECO:0000256" key="5">
    <source>
        <dbReference type="ARBA" id="ARBA00022705"/>
    </source>
</evidence>
<comment type="catalytic activity">
    <reaction evidence="8">
        <text>DNA(n) + a 2'-deoxyribonucleoside 5'-triphosphate = DNA(n+1) + diphosphate</text>
        <dbReference type="Rhea" id="RHEA:22508"/>
        <dbReference type="Rhea" id="RHEA-COMP:17339"/>
        <dbReference type="Rhea" id="RHEA-COMP:17340"/>
        <dbReference type="ChEBI" id="CHEBI:33019"/>
        <dbReference type="ChEBI" id="CHEBI:61560"/>
        <dbReference type="ChEBI" id="CHEBI:173112"/>
        <dbReference type="EC" id="2.7.7.7"/>
    </reaction>
</comment>
<dbReference type="Pfam" id="PF13912">
    <property type="entry name" value="zf-C2H2_6"/>
    <property type="match status" value="1"/>
</dbReference>
<keyword evidence="9" id="KW-0862">Zinc</keyword>
<dbReference type="PROSITE" id="PS50157">
    <property type="entry name" value="ZINC_FINGER_C2H2_2"/>
    <property type="match status" value="2"/>
</dbReference>
<keyword evidence="4" id="KW-0548">Nucleotidyltransferase</keyword>
<dbReference type="SUPFAM" id="SSF53098">
    <property type="entry name" value="Ribonuclease H-like"/>
    <property type="match status" value="1"/>
</dbReference>
<feature type="domain" description="C2H2-type" evidence="11">
    <location>
        <begin position="27"/>
        <end position="54"/>
    </location>
</feature>
<dbReference type="Gene3D" id="3.30.160.60">
    <property type="entry name" value="Classic Zinc Finger"/>
    <property type="match status" value="1"/>
</dbReference>
<dbReference type="InterPro" id="IPR044925">
    <property type="entry name" value="His-Me_finger_sf"/>
</dbReference>
<dbReference type="EMBL" id="JAPTSV010000749">
    <property type="protein sequence ID" value="KAJ1519155.1"/>
    <property type="molecule type" value="Genomic_DNA"/>
</dbReference>
<dbReference type="InterPro" id="IPR004868">
    <property type="entry name" value="DNA-dir_DNA_pol_B_mt/vir"/>
</dbReference>
<evidence type="ECO:0000313" key="13">
    <source>
        <dbReference type="Proteomes" id="UP001075354"/>
    </source>
</evidence>
<dbReference type="InterPro" id="IPR013087">
    <property type="entry name" value="Znf_C2H2_type"/>
</dbReference>
<feature type="compositionally biased region" description="Acidic residues" evidence="10">
    <location>
        <begin position="1270"/>
        <end position="1288"/>
    </location>
</feature>
<dbReference type="PANTHER" id="PTHR31511">
    <property type="entry name" value="PROTEIN CBG23764"/>
    <property type="match status" value="1"/>
</dbReference>
<dbReference type="SUPFAM" id="SSF57667">
    <property type="entry name" value="beta-beta-alpha zinc fingers"/>
    <property type="match status" value="1"/>
</dbReference>
<comment type="similarity">
    <text evidence="1">Belongs to the DNA polymerase type-B family.</text>
</comment>
<dbReference type="InterPro" id="IPR036236">
    <property type="entry name" value="Znf_C2H2_sf"/>
</dbReference>
<evidence type="ECO:0000256" key="2">
    <source>
        <dbReference type="ARBA" id="ARBA00012417"/>
    </source>
</evidence>
<evidence type="ECO:0000313" key="12">
    <source>
        <dbReference type="EMBL" id="KAJ1519155.1"/>
    </source>
</evidence>
<dbReference type="SUPFAM" id="SSF56672">
    <property type="entry name" value="DNA/RNA polymerases"/>
    <property type="match status" value="1"/>
</dbReference>
<dbReference type="GO" id="GO:0006260">
    <property type="term" value="P:DNA replication"/>
    <property type="evidence" value="ECO:0007669"/>
    <property type="project" value="UniProtKB-KW"/>
</dbReference>
<keyword evidence="7" id="KW-0238">DNA-binding</keyword>
<dbReference type="GO" id="GO:0003677">
    <property type="term" value="F:DNA binding"/>
    <property type="evidence" value="ECO:0007669"/>
    <property type="project" value="UniProtKB-KW"/>
</dbReference>
<keyword evidence="13" id="KW-1185">Reference proteome</keyword>
<keyword evidence="5" id="KW-0235">DNA replication</keyword>
<dbReference type="InterPro" id="IPR043502">
    <property type="entry name" value="DNA/RNA_pol_sf"/>
</dbReference>